<dbReference type="GO" id="GO:0003824">
    <property type="term" value="F:catalytic activity"/>
    <property type="evidence" value="ECO:0007669"/>
    <property type="project" value="InterPro"/>
</dbReference>
<gene>
    <name evidence="2" type="ORF">EL17_23330</name>
</gene>
<dbReference type="SUPFAM" id="SSF56219">
    <property type="entry name" value="DNase I-like"/>
    <property type="match status" value="1"/>
</dbReference>
<dbReference type="InterPro" id="IPR036691">
    <property type="entry name" value="Endo/exonu/phosph_ase_sf"/>
</dbReference>
<dbReference type="InterPro" id="IPR051916">
    <property type="entry name" value="GPI-anchor_lipid_remodeler"/>
</dbReference>
<dbReference type="eggNOG" id="COG3568">
    <property type="taxonomic scope" value="Bacteria"/>
</dbReference>
<dbReference type="STRING" id="1048983.EL17_23330"/>
<dbReference type="AlphaFoldDB" id="A0A074KP35"/>
<dbReference type="EMBL" id="JMIH01000041">
    <property type="protein sequence ID" value="KEO71691.1"/>
    <property type="molecule type" value="Genomic_DNA"/>
</dbReference>
<dbReference type="Pfam" id="PF03372">
    <property type="entry name" value="Exo_endo_phos"/>
    <property type="match status" value="1"/>
</dbReference>
<sequence length="278" mass="30878">MKIQGFILSVIWILSLWACGEKNEPDVDAPDTGTSPVTSLKVMSYNVHYCNPPSMPANFIDVDAIVNVINGEKPDLVALQEIDVNVTRSGKINQAQLIAGKLHMRYFFAKAIDFQGGDYGVLILSRYPITETTVHRLPSEAGSGGEPRVLATAKVSLPDGRMLRFGNTHLDAQQDPVNRMLQMGRIMEWADKEELPVILAGDFNAVPGSETIRHLDTGFTRTCEICPPTIPVMHPTRAIDYIAYRHPQHLFRSESHRVLNETYASDHRPVVATIAIHP</sequence>
<feature type="domain" description="Endonuclease/exonuclease/phosphatase" evidence="1">
    <location>
        <begin position="43"/>
        <end position="267"/>
    </location>
</feature>
<dbReference type="RefSeq" id="WP_240486053.1">
    <property type="nucleotide sequence ID" value="NZ_JMIH01000041.1"/>
</dbReference>
<dbReference type="Proteomes" id="UP000027821">
    <property type="component" value="Unassembled WGS sequence"/>
</dbReference>
<comment type="caution">
    <text evidence="2">The sequence shown here is derived from an EMBL/GenBank/DDBJ whole genome shotgun (WGS) entry which is preliminary data.</text>
</comment>
<accession>A0A074KP35</accession>
<organism evidence="2 3">
    <name type="scientific">Anditalea andensis</name>
    <dbReference type="NCBI Taxonomy" id="1048983"/>
    <lineage>
        <taxon>Bacteria</taxon>
        <taxon>Pseudomonadati</taxon>
        <taxon>Bacteroidota</taxon>
        <taxon>Cytophagia</taxon>
        <taxon>Cytophagales</taxon>
        <taxon>Cytophagaceae</taxon>
        <taxon>Anditalea</taxon>
    </lineage>
</organism>
<dbReference type="GO" id="GO:0006506">
    <property type="term" value="P:GPI anchor biosynthetic process"/>
    <property type="evidence" value="ECO:0007669"/>
    <property type="project" value="TreeGrafter"/>
</dbReference>
<reference evidence="2 3" key="1">
    <citation type="submission" date="2014-04" db="EMBL/GenBank/DDBJ databases">
        <title>Characterization and application of a salt tolerant electro-active bacterium.</title>
        <authorList>
            <person name="Yang L."/>
            <person name="Wei S."/>
            <person name="Tay Q.X.M."/>
        </authorList>
    </citation>
    <scope>NUCLEOTIDE SEQUENCE [LARGE SCALE GENOMIC DNA]</scope>
    <source>
        <strain evidence="2 3">LY1</strain>
    </source>
</reference>
<dbReference type="PANTHER" id="PTHR14859:SF15">
    <property type="entry name" value="ENDONUCLEASE_EXONUCLEASE_PHOSPHATASE DOMAIN-CONTAINING PROTEIN"/>
    <property type="match status" value="1"/>
</dbReference>
<dbReference type="InterPro" id="IPR005135">
    <property type="entry name" value="Endo/exonuclease/phosphatase"/>
</dbReference>
<proteinExistence type="predicted"/>
<dbReference type="Gene3D" id="3.60.10.10">
    <property type="entry name" value="Endonuclease/exonuclease/phosphatase"/>
    <property type="match status" value="1"/>
</dbReference>
<dbReference type="PANTHER" id="PTHR14859">
    <property type="entry name" value="CALCOFLUOR WHITE HYPERSENSITIVE PROTEIN PRECURSOR"/>
    <property type="match status" value="1"/>
</dbReference>
<keyword evidence="3" id="KW-1185">Reference proteome</keyword>
<name>A0A074KP35_9BACT</name>
<dbReference type="GO" id="GO:0016020">
    <property type="term" value="C:membrane"/>
    <property type="evidence" value="ECO:0007669"/>
    <property type="project" value="GOC"/>
</dbReference>
<protein>
    <recommendedName>
        <fullName evidence="1">Endonuclease/exonuclease/phosphatase domain-containing protein</fullName>
    </recommendedName>
</protein>
<evidence type="ECO:0000313" key="3">
    <source>
        <dbReference type="Proteomes" id="UP000027821"/>
    </source>
</evidence>
<evidence type="ECO:0000313" key="2">
    <source>
        <dbReference type="EMBL" id="KEO71691.1"/>
    </source>
</evidence>
<evidence type="ECO:0000259" key="1">
    <source>
        <dbReference type="Pfam" id="PF03372"/>
    </source>
</evidence>